<dbReference type="SUPFAM" id="SSF53756">
    <property type="entry name" value="UDP-Glycosyltransferase/glycogen phosphorylase"/>
    <property type="match status" value="1"/>
</dbReference>
<accession>A0A5C8FGW3</accession>
<gene>
    <name evidence="3" type="ORF">EPJ84_07995</name>
</gene>
<name>A0A5C8FGW3_9SPIR</name>
<comment type="caution">
    <text evidence="3">The sequence shown here is derived from an EMBL/GenBank/DDBJ whole genome shotgun (WGS) entry which is preliminary data.</text>
</comment>
<protein>
    <submittedName>
        <fullName evidence="3">Glycosyltransferase family 1 protein</fullName>
    </submittedName>
</protein>
<dbReference type="GO" id="GO:0009103">
    <property type="term" value="P:lipopolysaccharide biosynthetic process"/>
    <property type="evidence" value="ECO:0007669"/>
    <property type="project" value="TreeGrafter"/>
</dbReference>
<reference evidence="3 4" key="1">
    <citation type="journal article" date="1992" name="Lakartidningen">
        <title>[Penicillin V and not amoxicillin is the first choice preparation in acute otitis].</title>
        <authorList>
            <person name="Kamme C."/>
            <person name="Lundgren K."/>
            <person name="Prellner K."/>
        </authorList>
    </citation>
    <scope>NUCLEOTIDE SEQUENCE [LARGE SCALE GENOMIC DNA]</scope>
    <source>
        <strain evidence="3 4">PC3939II</strain>
    </source>
</reference>
<evidence type="ECO:0000259" key="2">
    <source>
        <dbReference type="Pfam" id="PF00534"/>
    </source>
</evidence>
<evidence type="ECO:0000256" key="1">
    <source>
        <dbReference type="ARBA" id="ARBA00022679"/>
    </source>
</evidence>
<evidence type="ECO:0000313" key="4">
    <source>
        <dbReference type="Proteomes" id="UP000322307"/>
    </source>
</evidence>
<organism evidence="3 4">
    <name type="scientific">Brachyspira aalborgi</name>
    <dbReference type="NCBI Taxonomy" id="29522"/>
    <lineage>
        <taxon>Bacteria</taxon>
        <taxon>Pseudomonadati</taxon>
        <taxon>Spirochaetota</taxon>
        <taxon>Spirochaetia</taxon>
        <taxon>Brachyspirales</taxon>
        <taxon>Brachyspiraceae</taxon>
        <taxon>Brachyspira</taxon>
    </lineage>
</organism>
<dbReference type="GO" id="GO:0016757">
    <property type="term" value="F:glycosyltransferase activity"/>
    <property type="evidence" value="ECO:0007669"/>
    <property type="project" value="InterPro"/>
</dbReference>
<dbReference type="PANTHER" id="PTHR46401">
    <property type="entry name" value="GLYCOSYLTRANSFERASE WBBK-RELATED"/>
    <property type="match status" value="1"/>
</dbReference>
<dbReference type="Proteomes" id="UP000322307">
    <property type="component" value="Unassembled WGS sequence"/>
</dbReference>
<sequence length="588" mass="70240">MRILFDFRVYDIDPYRGMGRYIYCLVKHILKNYPEIEISIIKNNEKEHPVFNYNNDKVKYYYFDKLDFYNFKDKFDFYLLDDILTPSNKIKNLGDFFNDLYPAKILENSKRIICILHDLIPLIFHKYYLCNNYYYIIHLETTKIIEHFFVNSEHTKEDFIKYLNIDKDKLTNIYGGVDEKFYIDKNIYIFNERINNIISVLGMDERKNIKGLIRGFALAYKLGRIPEDSKLYICCAINKDYSDSIKLEIKKLNMPENRIIITGFISDEEMIKLISTSKVSFFPSFYEGLGLPILESYALLTPSFASNVSSTKELVLEECSFDPYDENDIANSIVKAFNDEELCKKSVEFGKKLLEEKCNWDIASKKVVEKLKELNQNIVLDKAIFIEYNDYKLFSYDNSHVFTTIANYNDFEEINNSLLAKEYNNDFIPIEYYNKFLDKYEYNNDFIPIEYYNKFLDKYEYNKKIFALGNSDILQYAVKEEDKNNSYLLIYKIEIFNILFDYFSNYLIDDFKKLIKNHYPNYYELIKEIDNINKIFNLLIENKIYGFKILFNLTNINNVITNQENIKNLILNEIKDFKININLINNLI</sequence>
<proteinExistence type="predicted"/>
<dbReference type="PANTHER" id="PTHR46401:SF2">
    <property type="entry name" value="GLYCOSYLTRANSFERASE WBBK-RELATED"/>
    <property type="match status" value="1"/>
</dbReference>
<dbReference type="EMBL" id="SAYE01000015">
    <property type="protein sequence ID" value="TXJ48929.1"/>
    <property type="molecule type" value="Genomic_DNA"/>
</dbReference>
<dbReference type="RefSeq" id="WP_147718308.1">
    <property type="nucleotide sequence ID" value="NZ_SAYE01000015.1"/>
</dbReference>
<evidence type="ECO:0000313" key="3">
    <source>
        <dbReference type="EMBL" id="TXJ48929.1"/>
    </source>
</evidence>
<dbReference type="Pfam" id="PF00534">
    <property type="entry name" value="Glycos_transf_1"/>
    <property type="match status" value="1"/>
</dbReference>
<dbReference type="CDD" id="cd03809">
    <property type="entry name" value="GT4_MtfB-like"/>
    <property type="match status" value="1"/>
</dbReference>
<dbReference type="AlphaFoldDB" id="A0A5C8FGW3"/>
<feature type="domain" description="Glycosyl transferase family 1" evidence="2">
    <location>
        <begin position="190"/>
        <end position="352"/>
    </location>
</feature>
<dbReference type="Gene3D" id="3.40.50.2000">
    <property type="entry name" value="Glycogen Phosphorylase B"/>
    <property type="match status" value="2"/>
</dbReference>
<dbReference type="InterPro" id="IPR001296">
    <property type="entry name" value="Glyco_trans_1"/>
</dbReference>
<keyword evidence="1 3" id="KW-0808">Transferase</keyword>